<dbReference type="GO" id="GO:0006099">
    <property type="term" value="P:tricarboxylic acid cycle"/>
    <property type="evidence" value="ECO:0007669"/>
    <property type="project" value="UniProtKB-KW"/>
</dbReference>
<dbReference type="InterPro" id="IPR042183">
    <property type="entry name" value="MmgE/PrpD_sf_1"/>
</dbReference>
<dbReference type="GO" id="GO:0047547">
    <property type="term" value="F:2-methylcitrate dehydratase activity"/>
    <property type="evidence" value="ECO:0007669"/>
    <property type="project" value="UniProtKB-EC"/>
</dbReference>
<evidence type="ECO:0000259" key="14">
    <source>
        <dbReference type="Pfam" id="PF03972"/>
    </source>
</evidence>
<comment type="caution">
    <text evidence="16">The sequence shown here is derived from an EMBL/GenBank/DDBJ whole genome shotgun (WGS) entry which is preliminary data.</text>
</comment>
<evidence type="ECO:0000256" key="10">
    <source>
        <dbReference type="ARBA" id="ARBA00023239"/>
    </source>
</evidence>
<dbReference type="EC" id="4.2.1.3" evidence="6"/>
<dbReference type="Pfam" id="PF19305">
    <property type="entry name" value="MmgE_PrpD_C"/>
    <property type="match status" value="1"/>
</dbReference>
<evidence type="ECO:0000256" key="11">
    <source>
        <dbReference type="ARBA" id="ARBA00023501"/>
    </source>
</evidence>
<feature type="domain" description="MmgE/PrpD N-terminal" evidence="14">
    <location>
        <begin position="19"/>
        <end position="262"/>
    </location>
</feature>
<dbReference type="Pfam" id="PF03972">
    <property type="entry name" value="MmgE_PrpD_N"/>
    <property type="match status" value="1"/>
</dbReference>
<protein>
    <recommendedName>
        <fullName evidence="8">2-methylcitrate dehydratase</fullName>
        <ecNumber evidence="6">4.2.1.3</ecNumber>
        <ecNumber evidence="7">4.2.1.79</ecNumber>
    </recommendedName>
    <alternativeName>
        <fullName evidence="13">Aconitate hydratase</fullName>
    </alternativeName>
</protein>
<dbReference type="FunFam" id="3.30.1330.120:FF:000004">
    <property type="entry name" value="2-methylcitrate dehydratase 2"/>
    <property type="match status" value="1"/>
</dbReference>
<evidence type="ECO:0000256" key="1">
    <source>
        <dbReference type="ARBA" id="ARBA00000096"/>
    </source>
</evidence>
<dbReference type="InterPro" id="IPR045336">
    <property type="entry name" value="MmgE_PrpD_N"/>
</dbReference>
<evidence type="ECO:0000256" key="9">
    <source>
        <dbReference type="ARBA" id="ARBA00022532"/>
    </source>
</evidence>
<accession>A0AAE4UD76</accession>
<evidence type="ECO:0000259" key="15">
    <source>
        <dbReference type="Pfam" id="PF19305"/>
    </source>
</evidence>
<dbReference type="InterPro" id="IPR042188">
    <property type="entry name" value="MmgE/PrpD_sf_2"/>
</dbReference>
<name>A0AAE4UD76_MYCIT</name>
<comment type="pathway">
    <text evidence="2">Carbohydrate metabolism; tricarboxylic acid cycle; isocitrate from oxaloacetate: step 1/2.</text>
</comment>
<dbReference type="EC" id="4.2.1.79" evidence="7"/>
<evidence type="ECO:0000256" key="3">
    <source>
        <dbReference type="ARBA" id="ARBA00005026"/>
    </source>
</evidence>
<comment type="pathway">
    <text evidence="3">Organic acid metabolism; propanoate degradation.</text>
</comment>
<reference evidence="16" key="1">
    <citation type="submission" date="2023-10" db="EMBL/GenBank/DDBJ databases">
        <title>Characterization and genome sequence of Mycobacterium intracellulare ABSURDO, a novel pathogenic isolate with three colony morphotypes that vary in growth and acid-fastness.</title>
        <authorList>
            <person name="Jude B.A."/>
            <person name="Robinson R.T."/>
        </authorList>
    </citation>
    <scope>NUCLEOTIDE SEQUENCE</scope>
    <source>
        <strain evidence="16">ABSURDO Component B</strain>
    </source>
</reference>
<evidence type="ECO:0000313" key="16">
    <source>
        <dbReference type="EMBL" id="MDV7011743.1"/>
    </source>
</evidence>
<keyword evidence="9" id="KW-0816">Tricarboxylic acid cycle</keyword>
<dbReference type="InterPro" id="IPR045337">
    <property type="entry name" value="MmgE_PrpD_C"/>
</dbReference>
<dbReference type="Proteomes" id="UP001187143">
    <property type="component" value="Unassembled WGS sequence"/>
</dbReference>
<feature type="domain" description="MmgE/PrpD C-terminal" evidence="15">
    <location>
        <begin position="285"/>
        <end position="470"/>
    </location>
</feature>
<dbReference type="GO" id="GO:0003994">
    <property type="term" value="F:aconitate hydratase activity"/>
    <property type="evidence" value="ECO:0007669"/>
    <property type="project" value="UniProtKB-EC"/>
</dbReference>
<dbReference type="Gene3D" id="1.10.4100.10">
    <property type="entry name" value="2-methylcitrate dehydratase PrpD"/>
    <property type="match status" value="1"/>
</dbReference>
<evidence type="ECO:0000313" key="17">
    <source>
        <dbReference type="Proteomes" id="UP001187143"/>
    </source>
</evidence>
<evidence type="ECO:0000256" key="5">
    <source>
        <dbReference type="ARBA" id="ARBA00011245"/>
    </source>
</evidence>
<evidence type="ECO:0000256" key="8">
    <source>
        <dbReference type="ARBA" id="ARBA00017240"/>
    </source>
</evidence>
<dbReference type="NCBIfam" id="NF042438">
    <property type="entry name" value="PrpD_hiGCgrampos"/>
    <property type="match status" value="1"/>
</dbReference>
<dbReference type="Gene3D" id="3.30.1330.120">
    <property type="entry name" value="2-methylcitrate dehydratase PrpD"/>
    <property type="match status" value="1"/>
</dbReference>
<dbReference type="FunFam" id="1.10.4100.10:FF:000003">
    <property type="entry name" value="2-methylcitrate dehydratase 1"/>
    <property type="match status" value="1"/>
</dbReference>
<comment type="subunit">
    <text evidence="5">Monomer.</text>
</comment>
<dbReference type="InterPro" id="IPR053420">
    <property type="entry name" value="2-Methylcitrate_Dehydratase"/>
</dbReference>
<dbReference type="AlphaFoldDB" id="A0AAE4UD76"/>
<dbReference type="GO" id="GO:0019541">
    <property type="term" value="P:propionate metabolic process"/>
    <property type="evidence" value="ECO:0007669"/>
    <property type="project" value="UniProtKB-ARBA"/>
</dbReference>
<evidence type="ECO:0000256" key="12">
    <source>
        <dbReference type="ARBA" id="ARBA00059809"/>
    </source>
</evidence>
<dbReference type="PANTHER" id="PTHR16943:SF8">
    <property type="entry name" value="2-METHYLCITRATE DEHYDRATASE"/>
    <property type="match status" value="1"/>
</dbReference>
<dbReference type="EMBL" id="JAWLLD010000004">
    <property type="protein sequence ID" value="MDV7011743.1"/>
    <property type="molecule type" value="Genomic_DNA"/>
</dbReference>
<dbReference type="RefSeq" id="WP_225323806.1">
    <property type="nucleotide sequence ID" value="NZ_JAEKMV010000002.1"/>
</dbReference>
<sequence>MRIHDVRTRRSADDFPRSEHLAWKIAEVAADPVAVPADVEAMVINRIIDNAAVSSASLLRRPVAVARAQARAHPTAAKGAKVFGIEGDYSPEWAAWANGVAVRELDFHDTFLAEEYSHPGDNIPALVAVAQHLGIGGADLIRGIATAYEIQIDLVKGICLHEHKIDHVAHLGPSVAAGLGTMLGLDKETIYQAIGQALHLTTSTRQSRKGLISSWKAYAPAWAGKVAIEAVDRAMRGEGAPAPIWEGEDGVIAWLLSGPEHTYHVPLPEPGEPKRAILDSYTKEHSAEYQSQALIDLARRMRERIGDLNQVATIVLHTSHHTHYVIGTGSGDPQKFDPDASRETLDHSVMYIFAVALQDGTWHHERSYAPQRARRPDTVELWHKISTVEDPEWTRRYHSTDPAEKAFGARAEVTLKNGEVIVDEIAVADAHTLGARPFERKQYVGKFTELAEGVVGEAEQQRFLSAADALADLQAGALGALNITVAPLILDKAPAIGPGIF</sequence>
<dbReference type="PANTHER" id="PTHR16943">
    <property type="entry name" value="2-METHYLCITRATE DEHYDRATASE-RELATED"/>
    <property type="match status" value="1"/>
</dbReference>
<evidence type="ECO:0000256" key="13">
    <source>
        <dbReference type="ARBA" id="ARBA00081845"/>
    </source>
</evidence>
<comment type="similarity">
    <text evidence="4">Belongs to the PrpD family.</text>
</comment>
<comment type="function">
    <text evidence="12">Involved in the catabolism of short chain fatty acids (SCFA) via the tricarboxylic acid (TCA)(acetyl degradation route) and via the 2-methylcitrate cycle I (propionate degradation route). Catalyzes the dehydration of 2-methylcitrate (2-MC) to yield the cis isomer of 2-methyl-aconitate. Could also catalyze the dehydration of citrate and the hydration of cis-aconitate.</text>
</comment>
<keyword evidence="10 16" id="KW-0456">Lyase</keyword>
<gene>
    <name evidence="16" type="primary">prpD</name>
    <name evidence="16" type="ORF">R4F53_05415</name>
</gene>
<evidence type="ECO:0000256" key="6">
    <source>
        <dbReference type="ARBA" id="ARBA00012926"/>
    </source>
</evidence>
<comment type="catalytic activity">
    <reaction evidence="1">
        <text>(2S,3S)-2-methylcitrate = 2-methyl-cis-aconitate + H2O</text>
        <dbReference type="Rhea" id="RHEA:17725"/>
        <dbReference type="ChEBI" id="CHEBI:15377"/>
        <dbReference type="ChEBI" id="CHEBI:57872"/>
        <dbReference type="ChEBI" id="CHEBI:58853"/>
        <dbReference type="EC" id="4.2.1.79"/>
    </reaction>
</comment>
<evidence type="ECO:0000256" key="4">
    <source>
        <dbReference type="ARBA" id="ARBA00006174"/>
    </source>
</evidence>
<proteinExistence type="inferred from homology"/>
<organism evidence="16 17">
    <name type="scientific">Mycobacterium intracellulare</name>
    <dbReference type="NCBI Taxonomy" id="1767"/>
    <lineage>
        <taxon>Bacteria</taxon>
        <taxon>Bacillati</taxon>
        <taxon>Actinomycetota</taxon>
        <taxon>Actinomycetes</taxon>
        <taxon>Mycobacteriales</taxon>
        <taxon>Mycobacteriaceae</taxon>
        <taxon>Mycobacterium</taxon>
        <taxon>Mycobacterium avium complex (MAC)</taxon>
    </lineage>
</organism>
<dbReference type="SUPFAM" id="SSF103378">
    <property type="entry name" value="2-methylcitrate dehydratase PrpD"/>
    <property type="match status" value="1"/>
</dbReference>
<dbReference type="InterPro" id="IPR005656">
    <property type="entry name" value="MmgE_PrpD"/>
</dbReference>
<evidence type="ECO:0000256" key="7">
    <source>
        <dbReference type="ARBA" id="ARBA00013124"/>
    </source>
</evidence>
<dbReference type="InterPro" id="IPR036148">
    <property type="entry name" value="MmgE/PrpD_sf"/>
</dbReference>
<evidence type="ECO:0000256" key="2">
    <source>
        <dbReference type="ARBA" id="ARBA00004751"/>
    </source>
</evidence>
<comment type="catalytic activity">
    <reaction evidence="11">
        <text>citrate = D-threo-isocitrate</text>
        <dbReference type="Rhea" id="RHEA:10336"/>
        <dbReference type="ChEBI" id="CHEBI:15562"/>
        <dbReference type="ChEBI" id="CHEBI:16947"/>
        <dbReference type="EC" id="4.2.1.3"/>
    </reaction>
</comment>